<reference evidence="2 3" key="1">
    <citation type="submission" date="2019-09" db="EMBL/GenBank/DDBJ databases">
        <title>Bacillus ochoae sp. nov., Paenibacillus whitsoniae sp. nov., Paenibacillus spiritus sp. nov. Isolated from the Mars Exploration Rover during spacecraft assembly.</title>
        <authorList>
            <person name="Seuylemezian A."/>
            <person name="Vaishampayan P."/>
        </authorList>
    </citation>
    <scope>NUCLEOTIDE SEQUENCE [LARGE SCALE GENOMIC DNA]</scope>
    <source>
        <strain evidence="2 3">MER_111</strain>
    </source>
</reference>
<dbReference type="InterPro" id="IPR003961">
    <property type="entry name" value="FN3_dom"/>
</dbReference>
<dbReference type="SMART" id="SM00060">
    <property type="entry name" value="FN3"/>
    <property type="match status" value="1"/>
</dbReference>
<evidence type="ECO:0000313" key="2">
    <source>
        <dbReference type="EMBL" id="KAA9007399.1"/>
    </source>
</evidence>
<dbReference type="PROSITE" id="PS50853">
    <property type="entry name" value="FN3"/>
    <property type="match status" value="1"/>
</dbReference>
<dbReference type="RefSeq" id="WP_150456689.1">
    <property type="nucleotide sequence ID" value="NZ_VYKK01000004.1"/>
</dbReference>
<comment type="caution">
    <text evidence="2">The sequence shown here is derived from an EMBL/GenBank/DDBJ whole genome shotgun (WGS) entry which is preliminary data.</text>
</comment>
<dbReference type="Pfam" id="PF00041">
    <property type="entry name" value="fn3"/>
    <property type="match status" value="1"/>
</dbReference>
<organism evidence="2 3">
    <name type="scientific">Paenibacillus spiritus</name>
    <dbReference type="NCBI Taxonomy" id="2496557"/>
    <lineage>
        <taxon>Bacteria</taxon>
        <taxon>Bacillati</taxon>
        <taxon>Bacillota</taxon>
        <taxon>Bacilli</taxon>
        <taxon>Bacillales</taxon>
        <taxon>Paenibacillaceae</taxon>
        <taxon>Paenibacillus</taxon>
    </lineage>
</organism>
<dbReference type="SUPFAM" id="SSF49265">
    <property type="entry name" value="Fibronectin type III"/>
    <property type="match status" value="1"/>
</dbReference>
<evidence type="ECO:0000313" key="3">
    <source>
        <dbReference type="Proteomes" id="UP000367750"/>
    </source>
</evidence>
<dbReference type="Gene3D" id="2.60.40.1080">
    <property type="match status" value="1"/>
</dbReference>
<keyword evidence="3" id="KW-1185">Reference proteome</keyword>
<dbReference type="SUPFAM" id="SSF51126">
    <property type="entry name" value="Pectin lyase-like"/>
    <property type="match status" value="1"/>
</dbReference>
<dbReference type="InterPro" id="IPR011050">
    <property type="entry name" value="Pectin_lyase_fold/virulence"/>
</dbReference>
<proteinExistence type="predicted"/>
<dbReference type="SUPFAM" id="SSF49373">
    <property type="entry name" value="Invasin/intimin cell-adhesion fragments"/>
    <property type="match status" value="1"/>
</dbReference>
<dbReference type="InterPro" id="IPR012334">
    <property type="entry name" value="Pectin_lyas_fold"/>
</dbReference>
<dbReference type="Gene3D" id="2.60.40.10">
    <property type="entry name" value="Immunoglobulins"/>
    <property type="match status" value="1"/>
</dbReference>
<dbReference type="InterPro" id="IPR036116">
    <property type="entry name" value="FN3_sf"/>
</dbReference>
<dbReference type="EMBL" id="VYKK01000004">
    <property type="protein sequence ID" value="KAA9007399.1"/>
    <property type="molecule type" value="Genomic_DNA"/>
</dbReference>
<sequence length="1029" mass="113639">MLTPRGFHHFNHNGKTLKIPYYSLNDLTQSSLRFRSNNELFAYELKTPTNSSYLRFRSSGNVKGIGVDIVSAPQTPPGVVTNLYVSSISRTTVSLSWLPSTGATSYDIYKDGVMIGSTSSSSYTVSSLTENTSYLFEIIAKNNYGSSVSVSMSVKTPKSEQGAIFELNFSNMKNTVSNAIYDKVNNTPCTLVGVNHSGQDGWISEKGLTLSPEAYINVNSTFEPFSNALIGCNESGITIEFAATEVKGDIFRNESTSSYMYMSNIANTNIRYINTSGAEKLLSPSTSAWIVDGDVTKAGEDIHNGNQELNVYVLRLHPDGKSDLWFNGRKSATNVSVPTDFSKWNFSSLTTGKLYIRRNLYNLNSASTTIQSFRIYNRPLSDIEVSERYSYIKSNEPLTTVNIYPNSPLTIPLGSTQALSVKTIPKLYETMINNSFESGNAGFVMVNQTGTLTGIHEGETLVTIQSKFGSQVFNNSVTVKVGETGVAAPISNRTVTGVAINRKPVGDLYVGRSYAAWATTLPFDVYNDNLLIWESSNPSVCTVNEYGVIDAYSAGTSMINVWDSSRQFSDSFMVKVVNYTPITVSESEKYIVNPNDYGIKTDKTDSLATTIGIQNALAYAKSNGYKSIVFPKANYLVVPTTNRPLGTFNIPDQTIVDFSGSRMDIEKSGRTSTGYYLFLMDNIKNSILRNINIYGEADSLASISEGDEGCLSVQVYDAYKCGIENCTFAKSPGFNVGTGVRRQKTGTTGRNIPKIIFEAGSINDVGNVDNSDTLNKFRTNTLIDIASLGDYFMLGYDLGYAGYGYLRSRLYSIYFYDNNQQFLSKQKYNLQFMSYPKPNNAKYCKLVIYQETIPDTQDGDFNALAFLNTQAMPIDCWFTNNVFEDNTSCGLAMCGGESWRIEGNTFRRNGKRAPACDIDWEDGWDMMVGDIVKNNYFNSKTGVTAAAGQRLIWTNNTFNNSNITTWGRTQNWAAYNNTFNGFGTTKKYSLSCQAESYFERNIISGATLETSVNHSGASYSVHTGNNTII</sequence>
<accession>A0A5J5GGR4</accession>
<evidence type="ECO:0000259" key="1">
    <source>
        <dbReference type="PROSITE" id="PS50853"/>
    </source>
</evidence>
<dbReference type="Proteomes" id="UP000367750">
    <property type="component" value="Unassembled WGS sequence"/>
</dbReference>
<feature type="domain" description="Fibronectin type-III" evidence="1">
    <location>
        <begin position="76"/>
        <end position="159"/>
    </location>
</feature>
<dbReference type="CDD" id="cd00063">
    <property type="entry name" value="FN3"/>
    <property type="match status" value="1"/>
</dbReference>
<dbReference type="InterPro" id="IPR008964">
    <property type="entry name" value="Invasin/intimin_cell_adhesion"/>
</dbReference>
<dbReference type="InterPro" id="IPR013783">
    <property type="entry name" value="Ig-like_fold"/>
</dbReference>
<dbReference type="AlphaFoldDB" id="A0A5J5GGR4"/>
<dbReference type="OrthoDB" id="9775889at2"/>
<name>A0A5J5GGR4_9BACL</name>
<protein>
    <recommendedName>
        <fullName evidence="1">Fibronectin type-III domain-containing protein</fullName>
    </recommendedName>
</protein>
<dbReference type="Gene3D" id="2.160.20.10">
    <property type="entry name" value="Single-stranded right-handed beta-helix, Pectin lyase-like"/>
    <property type="match status" value="1"/>
</dbReference>
<gene>
    <name evidence="2" type="ORF">F4V43_02620</name>
</gene>